<organism evidence="1 2">
    <name type="scientific">Mycolicibacterium fallax</name>
    <name type="common">Mycobacterium fallax</name>
    <dbReference type="NCBI Taxonomy" id="1793"/>
    <lineage>
        <taxon>Bacteria</taxon>
        <taxon>Bacillati</taxon>
        <taxon>Actinomycetota</taxon>
        <taxon>Actinomycetes</taxon>
        <taxon>Mycobacteriales</taxon>
        <taxon>Mycobacteriaceae</taxon>
        <taxon>Mycolicibacterium</taxon>
    </lineage>
</organism>
<accession>A0A1X1R972</accession>
<dbReference type="PANTHER" id="PTHR30212:SF2">
    <property type="entry name" value="PROTEIN YIIM"/>
    <property type="match status" value="1"/>
</dbReference>
<dbReference type="EMBL" id="LQOJ01000043">
    <property type="protein sequence ID" value="ORV01716.1"/>
    <property type="molecule type" value="Genomic_DNA"/>
</dbReference>
<dbReference type="GO" id="GO:0030170">
    <property type="term" value="F:pyridoxal phosphate binding"/>
    <property type="evidence" value="ECO:0007669"/>
    <property type="project" value="InterPro"/>
</dbReference>
<proteinExistence type="predicted"/>
<keyword evidence="2" id="KW-1185">Reference proteome</keyword>
<reference evidence="1 2" key="1">
    <citation type="submission" date="2016-01" db="EMBL/GenBank/DDBJ databases">
        <title>The new phylogeny of the genus Mycobacterium.</title>
        <authorList>
            <person name="Tarcisio F."/>
            <person name="Conor M."/>
            <person name="Antonella G."/>
            <person name="Elisabetta G."/>
            <person name="Giulia F.S."/>
            <person name="Sara T."/>
            <person name="Anna F."/>
            <person name="Clotilde B."/>
            <person name="Roberto B."/>
            <person name="Veronica D.S."/>
            <person name="Fabio R."/>
            <person name="Monica P."/>
            <person name="Olivier J."/>
            <person name="Enrico T."/>
            <person name="Nicola S."/>
        </authorList>
    </citation>
    <scope>NUCLEOTIDE SEQUENCE [LARGE SCALE GENOMIC DNA]</scope>
    <source>
        <strain evidence="1 2">DSM 44179</strain>
    </source>
</reference>
<comment type="caution">
    <text evidence="1">The sequence shown here is derived from an EMBL/GenBank/DDBJ whole genome shotgun (WGS) entry which is preliminary data.</text>
</comment>
<dbReference type="InterPro" id="IPR005302">
    <property type="entry name" value="MoCF_Sase_C"/>
</dbReference>
<dbReference type="PANTHER" id="PTHR30212">
    <property type="entry name" value="PROTEIN YIIM"/>
    <property type="match status" value="1"/>
</dbReference>
<evidence type="ECO:0000313" key="1">
    <source>
        <dbReference type="EMBL" id="ORV01716.1"/>
    </source>
</evidence>
<dbReference type="PROSITE" id="PS51340">
    <property type="entry name" value="MOSC"/>
    <property type="match status" value="1"/>
</dbReference>
<dbReference type="InterPro" id="IPR011037">
    <property type="entry name" value="Pyrv_Knase-like_insert_dom_sf"/>
</dbReference>
<dbReference type="GO" id="GO:0030151">
    <property type="term" value="F:molybdenum ion binding"/>
    <property type="evidence" value="ECO:0007669"/>
    <property type="project" value="InterPro"/>
</dbReference>
<gene>
    <name evidence="1" type="ORF">AWC04_13030</name>
</gene>
<dbReference type="Proteomes" id="UP000193484">
    <property type="component" value="Unassembled WGS sequence"/>
</dbReference>
<evidence type="ECO:0000313" key="2">
    <source>
        <dbReference type="Proteomes" id="UP000193484"/>
    </source>
</evidence>
<dbReference type="InterPro" id="IPR052353">
    <property type="entry name" value="Benzoxazolinone_Detox_Enz"/>
</dbReference>
<dbReference type="AlphaFoldDB" id="A0A1X1R972"/>
<dbReference type="Pfam" id="PF03473">
    <property type="entry name" value="MOSC"/>
    <property type="match status" value="1"/>
</dbReference>
<name>A0A1X1R972_MYCFA</name>
<dbReference type="STRING" id="1793.AWC04_13030"/>
<sequence length="194" mass="21017">MESRQVPETTRAEVLAVCVVAGLHADPGKVGVTAIDKRPVDGPVKAGPLGLYADVQADRKHHGGPDKAIYVYAQEDADFWSAELGRNLPPGWFGENLRVTGIDVNAAVIGERWRIGDTVEVEVTSPRTPCQTFARWVGGQDEPGWVKRFAAAGRLGPYLKVLQTGEVRAGDRVAVIHRPDGAPTILESFRRSRG</sequence>
<protein>
    <submittedName>
        <fullName evidence="1">Sulfurase</fullName>
    </submittedName>
</protein>
<dbReference type="SUPFAM" id="SSF50800">
    <property type="entry name" value="PK beta-barrel domain-like"/>
    <property type="match status" value="1"/>
</dbReference>
<dbReference type="OrthoDB" id="9786134at2"/>
<dbReference type="Gene3D" id="2.40.33.20">
    <property type="entry name" value="PK beta-barrel domain-like"/>
    <property type="match status" value="1"/>
</dbReference>
<dbReference type="GO" id="GO:0003824">
    <property type="term" value="F:catalytic activity"/>
    <property type="evidence" value="ECO:0007669"/>
    <property type="project" value="InterPro"/>
</dbReference>
<dbReference type="RefSeq" id="WP_085096966.1">
    <property type="nucleotide sequence ID" value="NZ_AP022603.1"/>
</dbReference>